<dbReference type="Gene3D" id="3.30.160.60">
    <property type="entry name" value="Classic Zinc Finger"/>
    <property type="match status" value="1"/>
</dbReference>
<dbReference type="PRINTS" id="PR00625">
    <property type="entry name" value="JDOMAIN"/>
</dbReference>
<feature type="region of interest" description="Disordered" evidence="5">
    <location>
        <begin position="225"/>
        <end position="257"/>
    </location>
</feature>
<feature type="domain" description="J" evidence="6">
    <location>
        <begin position="11"/>
        <end position="77"/>
    </location>
</feature>
<dbReference type="GO" id="GO:0003676">
    <property type="term" value="F:nucleic acid binding"/>
    <property type="evidence" value="ECO:0007669"/>
    <property type="project" value="InterPro"/>
</dbReference>
<feature type="compositionally biased region" description="Low complexity" evidence="5">
    <location>
        <begin position="351"/>
        <end position="370"/>
    </location>
</feature>
<dbReference type="SUPFAM" id="SSF46565">
    <property type="entry name" value="Chaperone J-domain"/>
    <property type="match status" value="1"/>
</dbReference>
<reference evidence="7" key="1">
    <citation type="submission" date="2023-03" db="EMBL/GenBank/DDBJ databases">
        <authorList>
            <person name="Steffen K."/>
            <person name="Cardenas P."/>
        </authorList>
    </citation>
    <scope>NUCLEOTIDE SEQUENCE</scope>
</reference>
<dbReference type="GO" id="GO:0008270">
    <property type="term" value="F:zinc ion binding"/>
    <property type="evidence" value="ECO:0007669"/>
    <property type="project" value="UniProtKB-KW"/>
</dbReference>
<dbReference type="InterPro" id="IPR036869">
    <property type="entry name" value="J_dom_sf"/>
</dbReference>
<evidence type="ECO:0000256" key="4">
    <source>
        <dbReference type="ARBA" id="ARBA00074367"/>
    </source>
</evidence>
<name>A0AA35X283_GEOBA</name>
<dbReference type="Gene3D" id="1.10.287.110">
    <property type="entry name" value="DnaJ domain"/>
    <property type="match status" value="1"/>
</dbReference>
<keyword evidence="1" id="KW-0479">Metal-binding</keyword>
<dbReference type="FunFam" id="1.10.287.110:FF:000046">
    <property type="entry name" value="dnaJ homolog subfamily C member 21"/>
    <property type="match status" value="1"/>
</dbReference>
<dbReference type="Pfam" id="PF12171">
    <property type="entry name" value="zf-C2H2_jaz"/>
    <property type="match status" value="1"/>
</dbReference>
<gene>
    <name evidence="7" type="ORF">GBAR_LOCUS19743</name>
</gene>
<dbReference type="AlphaFoldDB" id="A0AA35X283"/>
<dbReference type="InterPro" id="IPR054076">
    <property type="entry name" value="ZUO1-like_ZHD"/>
</dbReference>
<dbReference type="InterPro" id="IPR001623">
    <property type="entry name" value="DnaJ_domain"/>
</dbReference>
<keyword evidence="3" id="KW-0862">Zinc</keyword>
<dbReference type="InterPro" id="IPR003604">
    <property type="entry name" value="Matrin/U1-like-C_Znf_C2H2"/>
</dbReference>
<accession>A0AA35X283</accession>
<comment type="caution">
    <text evidence="7">The sequence shown here is derived from an EMBL/GenBank/DDBJ whole genome shotgun (WGS) entry which is preliminary data.</text>
</comment>
<dbReference type="SUPFAM" id="SSF57667">
    <property type="entry name" value="beta-beta-alpha zinc fingers"/>
    <property type="match status" value="1"/>
</dbReference>
<dbReference type="InterPro" id="IPR013087">
    <property type="entry name" value="Znf_C2H2_type"/>
</dbReference>
<proteinExistence type="predicted"/>
<evidence type="ECO:0000313" key="8">
    <source>
        <dbReference type="Proteomes" id="UP001174909"/>
    </source>
</evidence>
<dbReference type="Proteomes" id="UP001174909">
    <property type="component" value="Unassembled WGS sequence"/>
</dbReference>
<evidence type="ECO:0000256" key="3">
    <source>
        <dbReference type="ARBA" id="ARBA00022833"/>
    </source>
</evidence>
<feature type="region of interest" description="Disordered" evidence="5">
    <location>
        <begin position="343"/>
        <end position="378"/>
    </location>
</feature>
<dbReference type="PROSITE" id="PS00028">
    <property type="entry name" value="ZINC_FINGER_C2H2_1"/>
    <property type="match status" value="1"/>
</dbReference>
<feature type="compositionally biased region" description="Basic and acidic residues" evidence="5">
    <location>
        <begin position="225"/>
        <end position="247"/>
    </location>
</feature>
<dbReference type="PANTHER" id="PTHR44029">
    <property type="entry name" value="DNAJ HOMOLOG SUBFAMILY C MEMBER 21"/>
    <property type="match status" value="1"/>
</dbReference>
<organism evidence="7 8">
    <name type="scientific">Geodia barretti</name>
    <name type="common">Barrett's horny sponge</name>
    <dbReference type="NCBI Taxonomy" id="519541"/>
    <lineage>
        <taxon>Eukaryota</taxon>
        <taxon>Metazoa</taxon>
        <taxon>Porifera</taxon>
        <taxon>Demospongiae</taxon>
        <taxon>Heteroscleromorpha</taxon>
        <taxon>Tetractinellida</taxon>
        <taxon>Astrophorina</taxon>
        <taxon>Geodiidae</taxon>
        <taxon>Geodia</taxon>
    </lineage>
</organism>
<evidence type="ECO:0000256" key="2">
    <source>
        <dbReference type="ARBA" id="ARBA00022771"/>
    </source>
</evidence>
<dbReference type="SMART" id="SM00271">
    <property type="entry name" value="DnaJ"/>
    <property type="match status" value="1"/>
</dbReference>
<keyword evidence="8" id="KW-1185">Reference proteome</keyword>
<evidence type="ECO:0000256" key="5">
    <source>
        <dbReference type="SAM" id="MobiDB-lite"/>
    </source>
</evidence>
<dbReference type="SMART" id="SM00451">
    <property type="entry name" value="ZnF_U1"/>
    <property type="match status" value="1"/>
</dbReference>
<evidence type="ECO:0000256" key="1">
    <source>
        <dbReference type="ARBA" id="ARBA00022723"/>
    </source>
</evidence>
<dbReference type="EMBL" id="CASHTH010002772">
    <property type="protein sequence ID" value="CAI8035142.1"/>
    <property type="molecule type" value="Genomic_DNA"/>
</dbReference>
<dbReference type="Pfam" id="PF00226">
    <property type="entry name" value="DnaJ"/>
    <property type="match status" value="1"/>
</dbReference>
<dbReference type="PROSITE" id="PS50076">
    <property type="entry name" value="DNAJ_2"/>
    <property type="match status" value="1"/>
</dbReference>
<dbReference type="CDD" id="cd06257">
    <property type="entry name" value="DnaJ"/>
    <property type="match status" value="1"/>
</dbReference>
<dbReference type="InterPro" id="IPR022755">
    <property type="entry name" value="Znf_C2H2_jaz"/>
</dbReference>
<evidence type="ECO:0000313" key="7">
    <source>
        <dbReference type="EMBL" id="CAI8035142.1"/>
    </source>
</evidence>
<dbReference type="InterPro" id="IPR051964">
    <property type="entry name" value="Chaperone_stress_response"/>
</dbReference>
<keyword evidence="2" id="KW-0863">Zinc-finger</keyword>
<evidence type="ECO:0000259" key="6">
    <source>
        <dbReference type="PROSITE" id="PS50076"/>
    </source>
</evidence>
<protein>
    <recommendedName>
        <fullName evidence="4">DnaJ homolog subfamily C member 21</fullName>
    </recommendedName>
</protein>
<sequence>MSSVSGGRMRCHYEVLQVDRDVSDADLRKAYRKMALKYHPDKNPDDVEECTKLFNGIQQAYEVISDPQERAWYDKHREEILHGAGSDFKDDSLNIMPFFSTSCFSSFGDDSRGFYKVYGAVFCRIADEEEEYMEEDGERLPCFGLSATPYEEVHTFYAYWQSFSTLRSFAWEDVHDLRQAPNRKVQRLMEKENKKERSAAKKKRNEAVRQLVSFVRKRDKRVQQYRESLEEKERERKKRAEEKQARDKQRRLRERQEAQERYQAQKWEESLEQDLLSMEARLDAEYGREGEEDEERDVGYEEGGTFCHACNKMFKSDKAFSNHEQSRKHRENVAILKHLLEEEEEREIRGSSQQTTQQQEVISSSQQQQIHNKQMINN</sequence>
<dbReference type="InterPro" id="IPR036236">
    <property type="entry name" value="Znf_C2H2_sf"/>
</dbReference>
<dbReference type="PANTHER" id="PTHR44029:SF1">
    <property type="entry name" value="DNAJ HOMOLOG SUBFAMILY C MEMBER 21"/>
    <property type="match status" value="1"/>
</dbReference>
<dbReference type="GO" id="GO:0005737">
    <property type="term" value="C:cytoplasm"/>
    <property type="evidence" value="ECO:0007669"/>
    <property type="project" value="TreeGrafter"/>
</dbReference>
<dbReference type="Pfam" id="PF21884">
    <property type="entry name" value="ZUO1-like_ZHD"/>
    <property type="match status" value="1"/>
</dbReference>